<sequence length="163" mass="17178">MAQPITKIVQPADFEAKQEALQVSELRKELAANQAVLAEGLHLLRAMHERGLLELLAALFEQGDKVMERLVDLLSKPGAANGLKVMIAVADSLGSYDAEAVKKLLNGVSRGLEAASSVPAPQKSVGVFDLLKHMQDPDVSAAIHAGFAFLKGVGQSLRSGGAV</sequence>
<dbReference type="InterPro" id="IPR012440">
    <property type="entry name" value="DUF1641"/>
</dbReference>
<keyword evidence="2" id="KW-1185">Reference proteome</keyword>
<dbReference type="EMBL" id="JAUSTP010000008">
    <property type="protein sequence ID" value="MDQ0189501.1"/>
    <property type="molecule type" value="Genomic_DNA"/>
</dbReference>
<reference evidence="1 2" key="1">
    <citation type="submission" date="2023-07" db="EMBL/GenBank/DDBJ databases">
        <title>Genomic Encyclopedia of Type Strains, Phase IV (KMG-IV): sequencing the most valuable type-strain genomes for metagenomic binning, comparative biology and taxonomic classification.</title>
        <authorList>
            <person name="Goeker M."/>
        </authorList>
    </citation>
    <scope>NUCLEOTIDE SEQUENCE [LARGE SCALE GENOMIC DNA]</scope>
    <source>
        <strain evidence="1 2">DSM 4006</strain>
    </source>
</reference>
<comment type="caution">
    <text evidence="1">The sequence shown here is derived from an EMBL/GenBank/DDBJ whole genome shotgun (WGS) entry which is preliminary data.</text>
</comment>
<accession>A0ABT9XGR2</accession>
<dbReference type="Pfam" id="PF07849">
    <property type="entry name" value="DUF1641"/>
    <property type="match status" value="1"/>
</dbReference>
<dbReference type="PANTHER" id="PTHR38433:SF1">
    <property type="entry name" value="DUF1641 DOMAIN-CONTAINING PROTEIN"/>
    <property type="match status" value="1"/>
</dbReference>
<organism evidence="1 2">
    <name type="scientific">Alicyclobacillus cycloheptanicus</name>
    <dbReference type="NCBI Taxonomy" id="1457"/>
    <lineage>
        <taxon>Bacteria</taxon>
        <taxon>Bacillati</taxon>
        <taxon>Bacillota</taxon>
        <taxon>Bacilli</taxon>
        <taxon>Bacillales</taxon>
        <taxon>Alicyclobacillaceae</taxon>
        <taxon>Alicyclobacillus</taxon>
    </lineage>
</organism>
<evidence type="ECO:0000313" key="2">
    <source>
        <dbReference type="Proteomes" id="UP001232973"/>
    </source>
</evidence>
<protein>
    <submittedName>
        <fullName evidence="1">Uncharacterized protein YjgD (DUF1641 family)</fullName>
    </submittedName>
</protein>
<dbReference type="PANTHER" id="PTHR38433">
    <property type="match status" value="1"/>
</dbReference>
<dbReference type="RefSeq" id="WP_274456306.1">
    <property type="nucleotide sequence ID" value="NZ_CP067097.1"/>
</dbReference>
<evidence type="ECO:0000313" key="1">
    <source>
        <dbReference type="EMBL" id="MDQ0189501.1"/>
    </source>
</evidence>
<name>A0ABT9XGR2_9BACL</name>
<gene>
    <name evidence="1" type="ORF">J2S03_001333</name>
</gene>
<dbReference type="Proteomes" id="UP001232973">
    <property type="component" value="Unassembled WGS sequence"/>
</dbReference>
<proteinExistence type="predicted"/>